<name>C1DKB4_AZOVD</name>
<keyword evidence="1" id="KW-1133">Transmembrane helix</keyword>
<feature type="transmembrane region" description="Helical" evidence="1">
    <location>
        <begin position="94"/>
        <end position="115"/>
    </location>
</feature>
<dbReference type="GeneID" id="88187777"/>
<protein>
    <submittedName>
        <fullName evidence="2">Hypothetical membrane protein</fullName>
    </submittedName>
</protein>
<evidence type="ECO:0000256" key="1">
    <source>
        <dbReference type="SAM" id="Phobius"/>
    </source>
</evidence>
<reference evidence="2 3" key="1">
    <citation type="journal article" date="2009" name="J. Bacteriol.">
        <title>Genome sequence of Azotobacter vinelandii, an obligate aerobe specialized to support diverse anaerobic metabolic processes.</title>
        <authorList>
            <person name="Setubal J.C."/>
            <person name="dos Santos P."/>
            <person name="Goldman B.S."/>
            <person name="Ertesvag H."/>
            <person name="Espin G."/>
            <person name="Rubio L.M."/>
            <person name="Valla S."/>
            <person name="Almeida N.F."/>
            <person name="Balasubramanian D."/>
            <person name="Cromes L."/>
            <person name="Curatti L."/>
            <person name="Du Z."/>
            <person name="Godsy E."/>
            <person name="Goodner B."/>
            <person name="Hellner-Burris K."/>
            <person name="Hernandez J.A."/>
            <person name="Houmiel K."/>
            <person name="Imperial J."/>
            <person name="Kennedy C."/>
            <person name="Larson T.J."/>
            <person name="Latreille P."/>
            <person name="Ligon L.S."/>
            <person name="Lu J."/>
            <person name="Maerk M."/>
            <person name="Miller N.M."/>
            <person name="Norton S."/>
            <person name="O'Carroll I.P."/>
            <person name="Paulsen I."/>
            <person name="Raulfs E.C."/>
            <person name="Roemer R."/>
            <person name="Rosser J."/>
            <person name="Segura D."/>
            <person name="Slater S."/>
            <person name="Stricklin S.L."/>
            <person name="Studholme D.J."/>
            <person name="Sun J."/>
            <person name="Viana C.J."/>
            <person name="Wallin E."/>
            <person name="Wang B."/>
            <person name="Wheeler C."/>
            <person name="Zhu H."/>
            <person name="Dean D.R."/>
            <person name="Dixon R."/>
            <person name="Wood D."/>
        </authorList>
    </citation>
    <scope>NUCLEOTIDE SEQUENCE [LARGE SCALE GENOMIC DNA]</scope>
    <source>
        <strain evidence="3">DJ / ATCC BAA-1303</strain>
    </source>
</reference>
<feature type="transmembrane region" description="Helical" evidence="1">
    <location>
        <begin position="64"/>
        <end position="82"/>
    </location>
</feature>
<dbReference type="KEGG" id="avn:Avin_49220"/>
<evidence type="ECO:0000313" key="3">
    <source>
        <dbReference type="Proteomes" id="UP000002424"/>
    </source>
</evidence>
<keyword evidence="1" id="KW-0812">Transmembrane</keyword>
<feature type="transmembrane region" description="Helical" evidence="1">
    <location>
        <begin position="24"/>
        <end position="44"/>
    </location>
</feature>
<dbReference type="Proteomes" id="UP000002424">
    <property type="component" value="Chromosome"/>
</dbReference>
<dbReference type="HOGENOM" id="CLU_1514907_0_0_6"/>
<accession>C1DKB4</accession>
<feature type="transmembrane region" description="Helical" evidence="1">
    <location>
        <begin position="135"/>
        <end position="168"/>
    </location>
</feature>
<keyword evidence="1" id="KW-0472">Membrane</keyword>
<proteinExistence type="predicted"/>
<gene>
    <name evidence="2" type="ordered locus">Avin_49220</name>
</gene>
<dbReference type="EnsemblBacteria" id="ACO81019">
    <property type="protein sequence ID" value="ACO81019"/>
    <property type="gene ID" value="Avin_49220"/>
</dbReference>
<organism evidence="2 3">
    <name type="scientific">Azotobacter vinelandii (strain DJ / ATCC BAA-1303)</name>
    <dbReference type="NCBI Taxonomy" id="322710"/>
    <lineage>
        <taxon>Bacteria</taxon>
        <taxon>Pseudomonadati</taxon>
        <taxon>Pseudomonadota</taxon>
        <taxon>Gammaproteobacteria</taxon>
        <taxon>Pseudomonadales</taxon>
        <taxon>Pseudomonadaceae</taxon>
        <taxon>Azotobacter</taxon>
    </lineage>
</organism>
<dbReference type="RefSeq" id="WP_012703381.1">
    <property type="nucleotide sequence ID" value="NC_012560.1"/>
</dbReference>
<sequence>MSNHQDTSGIGASSTSDWQRKKTWILLFLATVVLLSLGFLAQAFVHALYKGELEPLFEDKWKFLAYPLAFDASWAVVILYLYKRWRASGDRYSYWMALPLGLLGYSMLSLIFSSLDLIVSTPALIESGRTSPGYYVYALFQSMLLLSLLALQNLANFFISIPLAFKLFWSHDKTRDR</sequence>
<keyword evidence="3" id="KW-1185">Reference proteome</keyword>
<evidence type="ECO:0000313" key="2">
    <source>
        <dbReference type="EMBL" id="ACO81019.1"/>
    </source>
</evidence>
<dbReference type="EMBL" id="CP001157">
    <property type="protein sequence ID" value="ACO81019.1"/>
    <property type="molecule type" value="Genomic_DNA"/>
</dbReference>
<dbReference type="AlphaFoldDB" id="C1DKB4"/>